<dbReference type="InterPro" id="IPR032030">
    <property type="entry name" value="YscD_cytoplasmic_dom"/>
</dbReference>
<proteinExistence type="predicted"/>
<dbReference type="InterPro" id="IPR000253">
    <property type="entry name" value="FHA_dom"/>
</dbReference>
<dbReference type="CDD" id="cd00060">
    <property type="entry name" value="FHA"/>
    <property type="match status" value="2"/>
</dbReference>
<accession>A0ABN6MN96</accession>
<dbReference type="PANTHER" id="PTHR23308">
    <property type="entry name" value="NUCLEAR INHIBITOR OF PROTEIN PHOSPHATASE-1"/>
    <property type="match status" value="1"/>
</dbReference>
<dbReference type="Proteomes" id="UP001162891">
    <property type="component" value="Chromosome"/>
</dbReference>
<keyword evidence="3" id="KW-1185">Reference proteome</keyword>
<dbReference type="InterPro" id="IPR050923">
    <property type="entry name" value="Cell_Proc_Reg/RNA_Proc"/>
</dbReference>
<organism evidence="2 3">
    <name type="scientific">Anaeromyxobacter oryzae</name>
    <dbReference type="NCBI Taxonomy" id="2918170"/>
    <lineage>
        <taxon>Bacteria</taxon>
        <taxon>Pseudomonadati</taxon>
        <taxon>Myxococcota</taxon>
        <taxon>Myxococcia</taxon>
        <taxon>Myxococcales</taxon>
        <taxon>Cystobacterineae</taxon>
        <taxon>Anaeromyxobacteraceae</taxon>
        <taxon>Anaeromyxobacter</taxon>
    </lineage>
</organism>
<reference evidence="3" key="1">
    <citation type="journal article" date="2022" name="Int. J. Syst. Evol. Microbiol.">
        <title>Anaeromyxobacter oryzae sp. nov., Anaeromyxobacter diazotrophicus sp. nov. and Anaeromyxobacter paludicola sp. nov., isolated from paddy soils.</title>
        <authorList>
            <person name="Itoh H."/>
            <person name="Xu Z."/>
            <person name="Mise K."/>
            <person name="Masuda Y."/>
            <person name="Ushijima N."/>
            <person name="Hayakawa C."/>
            <person name="Shiratori Y."/>
            <person name="Senoo K."/>
        </authorList>
    </citation>
    <scope>NUCLEOTIDE SEQUENCE [LARGE SCALE GENOMIC DNA]</scope>
    <source>
        <strain evidence="3">Red232</strain>
    </source>
</reference>
<gene>
    <name evidence="2" type="ORF">AMOR_08270</name>
</gene>
<dbReference type="RefSeq" id="WP_248358707.1">
    <property type="nucleotide sequence ID" value="NZ_AP025591.1"/>
</dbReference>
<dbReference type="PROSITE" id="PS50006">
    <property type="entry name" value="FHA_DOMAIN"/>
    <property type="match status" value="2"/>
</dbReference>
<dbReference type="InterPro" id="IPR008984">
    <property type="entry name" value="SMAD_FHA_dom_sf"/>
</dbReference>
<name>A0ABN6MN96_9BACT</name>
<protein>
    <recommendedName>
        <fullName evidence="1">FHA domain-containing protein</fullName>
    </recommendedName>
</protein>
<dbReference type="Pfam" id="PF16697">
    <property type="entry name" value="Yop-YscD_cpl"/>
    <property type="match status" value="1"/>
</dbReference>
<dbReference type="EMBL" id="AP025591">
    <property type="protein sequence ID" value="BDG01831.1"/>
    <property type="molecule type" value="Genomic_DNA"/>
</dbReference>
<evidence type="ECO:0000313" key="2">
    <source>
        <dbReference type="EMBL" id="BDG01831.1"/>
    </source>
</evidence>
<dbReference type="SUPFAM" id="SSF49879">
    <property type="entry name" value="SMAD/FHA domain"/>
    <property type="match status" value="2"/>
</dbReference>
<dbReference type="Pfam" id="PF00498">
    <property type="entry name" value="FHA"/>
    <property type="match status" value="1"/>
</dbReference>
<evidence type="ECO:0000259" key="1">
    <source>
        <dbReference type="PROSITE" id="PS50006"/>
    </source>
</evidence>
<evidence type="ECO:0000313" key="3">
    <source>
        <dbReference type="Proteomes" id="UP001162891"/>
    </source>
</evidence>
<feature type="domain" description="FHA" evidence="1">
    <location>
        <begin position="81"/>
        <end position="125"/>
    </location>
</feature>
<sequence length="265" mass="27063">MTTAPPTCAACGTQLHPGFRFCGHCGAPAGAPPPPTPQHIPGPTAAPGAATVPARAGCPRLTIVRGDLLPAPAFDLSGEETLCGRTTGSIRLAEDPTVSPRHARFTVRGGALTVEDLGTVNGTFLRIRGPHRLAPGDTLRVGRQVLRLELLPPPAAADASGVRAWGTPGPGTRLRLAQLLEGGGDGDAFPLHEGENAIGREAGDVVFPADRYVSARHALLEVRGESVTVVDVGSSNGTFASLSGETALAPGDQLLVGGQVLRVDA</sequence>
<dbReference type="Gene3D" id="2.60.200.20">
    <property type="match status" value="2"/>
</dbReference>
<feature type="domain" description="FHA" evidence="1">
    <location>
        <begin position="196"/>
        <end position="241"/>
    </location>
</feature>